<evidence type="ECO:0000313" key="10">
    <source>
        <dbReference type="EMBL" id="CUS07013.1"/>
    </source>
</evidence>
<evidence type="ECO:0008006" key="12">
    <source>
        <dbReference type="Google" id="ProtNLM"/>
    </source>
</evidence>
<gene>
    <name evidence="10" type="ORF">GSTUAT00008899001</name>
</gene>
<evidence type="ECO:0000313" key="11">
    <source>
        <dbReference type="Proteomes" id="UP001412239"/>
    </source>
</evidence>
<dbReference type="CDD" id="cd15853">
    <property type="entry name" value="SNARE_Bet1"/>
    <property type="match status" value="1"/>
</dbReference>
<reference evidence="10" key="1">
    <citation type="submission" date="2015-10" db="EMBL/GenBank/DDBJ databases">
        <authorList>
            <person name="Regsiter A."/>
            <person name="william w."/>
        </authorList>
    </citation>
    <scope>NUCLEOTIDE SEQUENCE</scope>
    <source>
        <strain evidence="10">Montdore</strain>
    </source>
</reference>
<evidence type="ECO:0000256" key="1">
    <source>
        <dbReference type="ARBA" id="ARBA00004394"/>
    </source>
</evidence>
<name>A0A292PKK4_9PEZI</name>
<evidence type="ECO:0000256" key="4">
    <source>
        <dbReference type="ARBA" id="ARBA00022927"/>
    </source>
</evidence>
<evidence type="ECO:0000256" key="2">
    <source>
        <dbReference type="ARBA" id="ARBA00022448"/>
    </source>
</evidence>
<comment type="subcellular location">
    <subcellularLocation>
        <location evidence="8">Endomembrane system</location>
        <topology evidence="8">Single-pass type IV membrane protein</topology>
    </subcellularLocation>
    <subcellularLocation>
        <location evidence="1">Golgi apparatus membrane</location>
    </subcellularLocation>
</comment>
<dbReference type="EMBL" id="LN891265">
    <property type="protein sequence ID" value="CUS07013.1"/>
    <property type="molecule type" value="Genomic_DNA"/>
</dbReference>
<evidence type="ECO:0000256" key="3">
    <source>
        <dbReference type="ARBA" id="ARBA00022692"/>
    </source>
</evidence>
<sequence length="97" mass="10743">MSEAYERERQNNARLDDLASKVTSLRDVTVNIYDSARDHEIIDDSNEVFANFTTGLKQSAGRITRMAATGSKGQTIKLAGMIVGGVIVLYLLWGIFF</sequence>
<keyword evidence="2" id="KW-0813">Transport</keyword>
<dbReference type="GO" id="GO:0015031">
    <property type="term" value="P:protein transport"/>
    <property type="evidence" value="ECO:0007669"/>
    <property type="project" value="UniProtKB-KW"/>
</dbReference>
<dbReference type="AlphaFoldDB" id="A0A292PKK4"/>
<protein>
    <recommendedName>
        <fullName evidence="12">t-SNARE coiled-coil homology domain-containing protein</fullName>
    </recommendedName>
</protein>
<accession>A0A292PKK4</accession>
<keyword evidence="5 9" id="KW-1133">Transmembrane helix</keyword>
<dbReference type="PANTHER" id="PTHR12791">
    <property type="entry name" value="GOLGI SNARE BET1-RELATED"/>
    <property type="match status" value="1"/>
</dbReference>
<evidence type="ECO:0000256" key="6">
    <source>
        <dbReference type="ARBA" id="ARBA00023034"/>
    </source>
</evidence>
<proteinExistence type="predicted"/>
<keyword evidence="7 9" id="KW-0472">Membrane</keyword>
<keyword evidence="6" id="KW-0333">Golgi apparatus</keyword>
<organism evidence="10 11">
    <name type="scientific">Tuber aestivum</name>
    <name type="common">summer truffle</name>
    <dbReference type="NCBI Taxonomy" id="59557"/>
    <lineage>
        <taxon>Eukaryota</taxon>
        <taxon>Fungi</taxon>
        <taxon>Dikarya</taxon>
        <taxon>Ascomycota</taxon>
        <taxon>Pezizomycotina</taxon>
        <taxon>Pezizomycetes</taxon>
        <taxon>Pezizales</taxon>
        <taxon>Tuberaceae</taxon>
        <taxon>Tuber</taxon>
    </lineage>
</organism>
<keyword evidence="4" id="KW-0653">Protein transport</keyword>
<keyword evidence="11" id="KW-1185">Reference proteome</keyword>
<feature type="transmembrane region" description="Helical" evidence="9">
    <location>
        <begin position="75"/>
        <end position="96"/>
    </location>
</feature>
<evidence type="ECO:0000256" key="9">
    <source>
        <dbReference type="SAM" id="Phobius"/>
    </source>
</evidence>
<dbReference type="Proteomes" id="UP001412239">
    <property type="component" value="Unassembled WGS sequence"/>
</dbReference>
<evidence type="ECO:0000256" key="5">
    <source>
        <dbReference type="ARBA" id="ARBA00022989"/>
    </source>
</evidence>
<evidence type="ECO:0000256" key="7">
    <source>
        <dbReference type="ARBA" id="ARBA00023136"/>
    </source>
</evidence>
<dbReference type="InterPro" id="IPR039899">
    <property type="entry name" value="BET1_SNARE"/>
</dbReference>
<keyword evidence="3 9" id="KW-0812">Transmembrane</keyword>
<dbReference type="GO" id="GO:0000139">
    <property type="term" value="C:Golgi membrane"/>
    <property type="evidence" value="ECO:0007669"/>
    <property type="project" value="UniProtKB-SubCell"/>
</dbReference>
<evidence type="ECO:0000256" key="8">
    <source>
        <dbReference type="ARBA" id="ARBA00046280"/>
    </source>
</evidence>